<comment type="subcellular location">
    <subcellularLocation>
        <location evidence="1">Cell membrane</location>
        <topology evidence="1">Multi-pass membrane protein</topology>
    </subcellularLocation>
</comment>
<keyword evidence="4 6" id="KW-1133">Transmembrane helix</keyword>
<evidence type="ECO:0000256" key="5">
    <source>
        <dbReference type="ARBA" id="ARBA00023136"/>
    </source>
</evidence>
<feature type="transmembrane region" description="Helical" evidence="6">
    <location>
        <begin position="84"/>
        <end position="106"/>
    </location>
</feature>
<dbReference type="InterPro" id="IPR019108">
    <property type="entry name" value="Caa3_assmbl_CtaG-rel"/>
</dbReference>
<feature type="transmembrane region" description="Helical" evidence="6">
    <location>
        <begin position="158"/>
        <end position="179"/>
    </location>
</feature>
<feature type="transmembrane region" description="Helical" evidence="6">
    <location>
        <begin position="191"/>
        <end position="209"/>
    </location>
</feature>
<accession>A0A6J7AVE9</accession>
<feature type="transmembrane region" description="Helical" evidence="6">
    <location>
        <begin position="127"/>
        <end position="146"/>
    </location>
</feature>
<dbReference type="GO" id="GO:0005886">
    <property type="term" value="C:plasma membrane"/>
    <property type="evidence" value="ECO:0007669"/>
    <property type="project" value="UniProtKB-SubCell"/>
</dbReference>
<evidence type="ECO:0000313" key="7">
    <source>
        <dbReference type="EMBL" id="CAB4836795.1"/>
    </source>
</evidence>
<dbReference type="Pfam" id="PF09678">
    <property type="entry name" value="Caa3_CtaG"/>
    <property type="match status" value="1"/>
</dbReference>
<evidence type="ECO:0000256" key="3">
    <source>
        <dbReference type="ARBA" id="ARBA00022692"/>
    </source>
</evidence>
<evidence type="ECO:0000256" key="2">
    <source>
        <dbReference type="ARBA" id="ARBA00022475"/>
    </source>
</evidence>
<proteinExistence type="predicted"/>
<organism evidence="7">
    <name type="scientific">freshwater metagenome</name>
    <dbReference type="NCBI Taxonomy" id="449393"/>
    <lineage>
        <taxon>unclassified sequences</taxon>
        <taxon>metagenomes</taxon>
        <taxon>ecological metagenomes</taxon>
    </lineage>
</organism>
<feature type="transmembrane region" description="Helical" evidence="6">
    <location>
        <begin position="54"/>
        <end position="72"/>
    </location>
</feature>
<evidence type="ECO:0000256" key="1">
    <source>
        <dbReference type="ARBA" id="ARBA00004651"/>
    </source>
</evidence>
<protein>
    <submittedName>
        <fullName evidence="7">Unannotated protein</fullName>
    </submittedName>
</protein>
<keyword evidence="2" id="KW-1003">Cell membrane</keyword>
<sequence>MLLAAGTDPWRWQPHPEVWVLVAGIVIVGGYGVRVIAPKVVPPGQVAVTRRQKGWFFGAVALLWFSADWPMHDIGEQYLYSVHMIQHLLLSFVVPPMFLMATPEWLTRLVLLDGGPVSRWIRKLARPVPAAVIFNGLIIFLHWQGAVSASVRNGPFHFAMHVLLFATALLMWTPVVGPLPELRISLPARMVYLFMQSVVPTVPGAWLTFAQNPVYRIYDRPYRLWNIGVIDDQQAAGAIMKIFGGFYLWVIIAVLFFRWAVNAERHDGNRYRIVDLGDVVPEELTYEQLAEEFERIGPALREPVPGLRKPEAEADPGPV</sequence>
<keyword evidence="3 6" id="KW-0812">Transmembrane</keyword>
<dbReference type="AlphaFoldDB" id="A0A6J7AVE9"/>
<evidence type="ECO:0000256" key="6">
    <source>
        <dbReference type="SAM" id="Phobius"/>
    </source>
</evidence>
<gene>
    <name evidence="7" type="ORF">UFOPK3139_03240</name>
</gene>
<keyword evidence="5 6" id="KW-0472">Membrane</keyword>
<name>A0A6J7AVE9_9ZZZZ</name>
<feature type="transmembrane region" description="Helical" evidence="6">
    <location>
        <begin position="242"/>
        <end position="261"/>
    </location>
</feature>
<reference evidence="7" key="1">
    <citation type="submission" date="2020-05" db="EMBL/GenBank/DDBJ databases">
        <authorList>
            <person name="Chiriac C."/>
            <person name="Salcher M."/>
            <person name="Ghai R."/>
            <person name="Kavagutti S V."/>
        </authorList>
    </citation>
    <scope>NUCLEOTIDE SEQUENCE</scope>
</reference>
<dbReference type="EMBL" id="CAFABA010000237">
    <property type="protein sequence ID" value="CAB4836795.1"/>
    <property type="molecule type" value="Genomic_DNA"/>
</dbReference>
<feature type="transmembrane region" description="Helical" evidence="6">
    <location>
        <begin position="18"/>
        <end position="42"/>
    </location>
</feature>
<evidence type="ECO:0000256" key="4">
    <source>
        <dbReference type="ARBA" id="ARBA00022989"/>
    </source>
</evidence>